<dbReference type="EMBL" id="KL142389">
    <property type="protein sequence ID" value="KDR72456.1"/>
    <property type="molecule type" value="Genomic_DNA"/>
</dbReference>
<protein>
    <submittedName>
        <fullName evidence="1">Uncharacterized protein</fullName>
    </submittedName>
</protein>
<dbReference type="HOGENOM" id="CLU_754486_0_0_1"/>
<dbReference type="Proteomes" id="UP000027222">
    <property type="component" value="Unassembled WGS sequence"/>
</dbReference>
<gene>
    <name evidence="1" type="ORF">GALMADRAFT_1344134</name>
</gene>
<organism evidence="1 2">
    <name type="scientific">Galerina marginata (strain CBS 339.88)</name>
    <dbReference type="NCBI Taxonomy" id="685588"/>
    <lineage>
        <taxon>Eukaryota</taxon>
        <taxon>Fungi</taxon>
        <taxon>Dikarya</taxon>
        <taxon>Basidiomycota</taxon>
        <taxon>Agaricomycotina</taxon>
        <taxon>Agaricomycetes</taxon>
        <taxon>Agaricomycetidae</taxon>
        <taxon>Agaricales</taxon>
        <taxon>Agaricineae</taxon>
        <taxon>Strophariaceae</taxon>
        <taxon>Galerina</taxon>
    </lineage>
</organism>
<keyword evidence="2" id="KW-1185">Reference proteome</keyword>
<accession>A0A067SNK5</accession>
<evidence type="ECO:0000313" key="2">
    <source>
        <dbReference type="Proteomes" id="UP000027222"/>
    </source>
</evidence>
<sequence length="367" mass="41747">MSENSLHTVQWRYRFVSTLRSPIFRIAFPEMSFLLPRVLVSLVSHASAEFIRLTALDVGTPKNKGQHVRKWILNHRLWRCRNASSLTSLALRNVSPGMVFLLPQGTPQNKDQNLQKWILNHSLQRYRNVSSFTSLAPRNVSPGMTFLLPQVLVSLVSYASAEFIRLTALDVGTPKNKGQHVRKWILNHRLWRCRNVSSLTSLALRNVSPGMIFLLPQGSSYAKTEFFSVLVSLVSHTSNERIRWSAWDVETPKNRVKNLTSPTLRIASSEMTLLPQAFFNVSGAVVSRPCFLKKASKTFSKKSPSSSPKPSERRRTDVKMFEKRTLRPSKRQRMNVKISEKRSLINVLGAVEYSRVVVAIPIDPAIR</sequence>
<reference evidence="2" key="1">
    <citation type="journal article" date="2014" name="Proc. Natl. Acad. Sci. U.S.A.">
        <title>Extensive sampling of basidiomycete genomes demonstrates inadequacy of the white-rot/brown-rot paradigm for wood decay fungi.</title>
        <authorList>
            <person name="Riley R."/>
            <person name="Salamov A.A."/>
            <person name="Brown D.W."/>
            <person name="Nagy L.G."/>
            <person name="Floudas D."/>
            <person name="Held B.W."/>
            <person name="Levasseur A."/>
            <person name="Lombard V."/>
            <person name="Morin E."/>
            <person name="Otillar R."/>
            <person name="Lindquist E.A."/>
            <person name="Sun H."/>
            <person name="LaButti K.M."/>
            <person name="Schmutz J."/>
            <person name="Jabbour D."/>
            <person name="Luo H."/>
            <person name="Baker S.E."/>
            <person name="Pisabarro A.G."/>
            <person name="Walton J.D."/>
            <person name="Blanchette R.A."/>
            <person name="Henrissat B."/>
            <person name="Martin F."/>
            <person name="Cullen D."/>
            <person name="Hibbett D.S."/>
            <person name="Grigoriev I.V."/>
        </authorList>
    </citation>
    <scope>NUCLEOTIDE SEQUENCE [LARGE SCALE GENOMIC DNA]</scope>
    <source>
        <strain evidence="2">CBS 339.88</strain>
    </source>
</reference>
<dbReference type="AlphaFoldDB" id="A0A067SNK5"/>
<evidence type="ECO:0000313" key="1">
    <source>
        <dbReference type="EMBL" id="KDR72456.1"/>
    </source>
</evidence>
<name>A0A067SNK5_GALM3</name>
<proteinExistence type="predicted"/>